<feature type="domain" description="Tudor" evidence="9">
    <location>
        <begin position="864"/>
        <end position="921"/>
    </location>
</feature>
<dbReference type="InterPro" id="IPR000504">
    <property type="entry name" value="RRM_dom"/>
</dbReference>
<dbReference type="PROSITE" id="PS50304">
    <property type="entry name" value="TUDOR"/>
    <property type="match status" value="2"/>
</dbReference>
<dbReference type="PROSITE" id="PS50102">
    <property type="entry name" value="RRM"/>
    <property type="match status" value="1"/>
</dbReference>
<accession>A0ABD2AZ34</accession>
<dbReference type="SMART" id="SM00333">
    <property type="entry name" value="TUDOR"/>
    <property type="match status" value="3"/>
</dbReference>
<evidence type="ECO:0000256" key="1">
    <source>
        <dbReference type="ARBA" id="ARBA00022723"/>
    </source>
</evidence>
<protein>
    <submittedName>
        <fullName evidence="11">MATH and LRR domain-containing protein PFE0570w-like</fullName>
    </submittedName>
</protein>
<gene>
    <name evidence="11" type="ORF">V1477_018311</name>
</gene>
<keyword evidence="12" id="KW-1185">Reference proteome</keyword>
<feature type="region of interest" description="Disordered" evidence="7">
    <location>
        <begin position="586"/>
        <end position="622"/>
    </location>
</feature>
<evidence type="ECO:0000259" key="10">
    <source>
        <dbReference type="PROSITE" id="PS50865"/>
    </source>
</evidence>
<evidence type="ECO:0000256" key="6">
    <source>
        <dbReference type="PROSITE-ProRule" id="PRU00176"/>
    </source>
</evidence>
<dbReference type="SMART" id="SM00360">
    <property type="entry name" value="RRM"/>
    <property type="match status" value="1"/>
</dbReference>
<comment type="caution">
    <text evidence="11">The sequence shown here is derived from an EMBL/GenBank/DDBJ whole genome shotgun (WGS) entry which is preliminary data.</text>
</comment>
<evidence type="ECO:0000256" key="4">
    <source>
        <dbReference type="ARBA" id="ARBA00022884"/>
    </source>
</evidence>
<organism evidence="11 12">
    <name type="scientific">Vespula maculifrons</name>
    <name type="common">Eastern yellow jacket</name>
    <name type="synonym">Wasp</name>
    <dbReference type="NCBI Taxonomy" id="7453"/>
    <lineage>
        <taxon>Eukaryota</taxon>
        <taxon>Metazoa</taxon>
        <taxon>Ecdysozoa</taxon>
        <taxon>Arthropoda</taxon>
        <taxon>Hexapoda</taxon>
        <taxon>Insecta</taxon>
        <taxon>Pterygota</taxon>
        <taxon>Neoptera</taxon>
        <taxon>Endopterygota</taxon>
        <taxon>Hymenoptera</taxon>
        <taxon>Apocrita</taxon>
        <taxon>Aculeata</taxon>
        <taxon>Vespoidea</taxon>
        <taxon>Vespidae</taxon>
        <taxon>Vespinae</taxon>
        <taxon>Vespula</taxon>
    </lineage>
</organism>
<evidence type="ECO:0000259" key="9">
    <source>
        <dbReference type="PROSITE" id="PS50304"/>
    </source>
</evidence>
<dbReference type="SUPFAM" id="SSF54928">
    <property type="entry name" value="RNA-binding domain, RBD"/>
    <property type="match status" value="1"/>
</dbReference>
<keyword evidence="2 5" id="KW-0863">Zinc-finger</keyword>
<dbReference type="CDD" id="cd20379">
    <property type="entry name" value="Tudor_dTUD-like"/>
    <property type="match status" value="1"/>
</dbReference>
<evidence type="ECO:0000313" key="12">
    <source>
        <dbReference type="Proteomes" id="UP001607303"/>
    </source>
</evidence>
<feature type="domain" description="MYND-type" evidence="10">
    <location>
        <begin position="246"/>
        <end position="281"/>
    </location>
</feature>
<evidence type="ECO:0000313" key="11">
    <source>
        <dbReference type="EMBL" id="KAL2725873.1"/>
    </source>
</evidence>
<evidence type="ECO:0000259" key="8">
    <source>
        <dbReference type="PROSITE" id="PS50102"/>
    </source>
</evidence>
<dbReference type="Gene3D" id="3.30.70.330">
    <property type="match status" value="1"/>
</dbReference>
<dbReference type="FunFam" id="2.30.30.140:FF:000018">
    <property type="entry name" value="Serine/threonine-protein kinase 31"/>
    <property type="match status" value="1"/>
</dbReference>
<dbReference type="PROSITE" id="PS50865">
    <property type="entry name" value="ZF_MYND_2"/>
    <property type="match status" value="1"/>
</dbReference>
<dbReference type="Pfam" id="PF00567">
    <property type="entry name" value="TUDOR"/>
    <property type="match status" value="3"/>
</dbReference>
<sequence>MAYFQSNIEKTEDSTKPKEYRLYVANIPVELNEGGVLQIFKHYGTVTGLFYLPNTTWAFVIYGTYREAEYAIRSLHDKPPLRLQVSFGKDKSSVEVNQEKMYIHKSSETYKDIMQDCQYNEKAYTESVDRGTHNNALHKRNLLPKVSTSTYHASDGLLYPIPTDHCIYDPYENAEADYKNTLWARGKVTITRDGKRHVSYGRGYTSYEIPEPHPETEILIKKIYDKRFNGLYEHGQDSLKQRLGTCVSCNKITPVRCGKCYAFYCSKECQVTDWPRHKIECQQIPTLIEDVKSLSTSSSEEQIGTTNLAQAHKTLRRPKQSIEVLLNKNAEIGNNKCTEVKSTESSEKRNVENNFQIKTTDKNDKIEHKEYKLETTKKEVINKCTNKNDFDVTKIEKDIIFEKDTFLSKSRFTDVKIIGFSERREYWVHKVDQEKIFQEMMLDLQNIVQRMSKTDPIIGDIYGYKFENLWYRTKIISLNPIKIFYVDHGVTETVEVNDFREINDLKTMIPFARKIRLSKNTPKKYEHLKIDHIITVKPVAFEESVIIVDVKNGNENSNNSNELLSFESQSNIKSYTTITKNDTSKMTSNLSSNISKEKSSNEDTKSKYFSPDANKNKYKNDYKKNKNKTIPSCLPNVINFLSVNVCGFLKVNVVLHNKTYGITLRPNDLNLDFKQIVTDLPEKCASVKLNHEYKPNIGELICGQEENGDWHRGFAVTLHPIKQLAIIDKTKIIPIKKIVPYPNEFLNICVFGVVCEITTNNFQLLTNNHYEFKVINCKEEVTIEIQIDDKNKITGILRSWEPIPEQSGIQLSRLKNGSEVCITFYHSHYLMYVRSLETEDSEEFNKLMQRVAKCAQSAVYLKEPPVLGEMIMAQFIDNNFYRAIITKIQGEEASISYIDFGNTEKTLWKKLRILPNDLKMHRSCAAKIYLKDVPTDAVMTKEVTNYLLDLTGREVPLKCSFDGTPSTDGVYLTTANGESINDKIKKLLIPSWDRKSDEVYILDKIVYMINDINIFPLGDIGETVNVLVLSTIKEGVDYFMCPLDIELITHINEILPPLMNKYCEKTDYYIPRRNELCLSLYNNNWYRAVCLSPTELKDKSIVFYIDYGNCEEVLHKDIRPMIQDFLIPSALANMCTIVNLAPKQENGSYSAEVLNKISELVNPNTICLAKIVDFDSEGNYKIELPDVRDKLIKESLIPPY</sequence>
<dbReference type="SUPFAM" id="SSF63748">
    <property type="entry name" value="Tudor/PWWP/MBT"/>
    <property type="match status" value="3"/>
</dbReference>
<evidence type="ECO:0000256" key="3">
    <source>
        <dbReference type="ARBA" id="ARBA00022833"/>
    </source>
</evidence>
<dbReference type="InterPro" id="IPR012677">
    <property type="entry name" value="Nucleotide-bd_a/b_plait_sf"/>
</dbReference>
<dbReference type="PANTHER" id="PTHR22948">
    <property type="entry name" value="TUDOR DOMAIN CONTAINING PROTEIN"/>
    <property type="match status" value="1"/>
</dbReference>
<dbReference type="InterPro" id="IPR002893">
    <property type="entry name" value="Znf_MYND"/>
</dbReference>
<dbReference type="EMBL" id="JAYRBN010000110">
    <property type="protein sequence ID" value="KAL2725873.1"/>
    <property type="molecule type" value="Genomic_DNA"/>
</dbReference>
<dbReference type="InterPro" id="IPR035979">
    <property type="entry name" value="RBD_domain_sf"/>
</dbReference>
<reference evidence="11 12" key="1">
    <citation type="journal article" date="2024" name="Ann. Entomol. Soc. Am.">
        <title>Genomic analyses of the southern and eastern yellowjacket wasps (Hymenoptera: Vespidae) reveal evolutionary signatures of social life.</title>
        <authorList>
            <person name="Catto M.A."/>
            <person name="Caine P.B."/>
            <person name="Orr S.E."/>
            <person name="Hunt B.G."/>
            <person name="Goodisman M.A.D."/>
        </authorList>
    </citation>
    <scope>NUCLEOTIDE SEQUENCE [LARGE SCALE GENOMIC DNA]</scope>
    <source>
        <strain evidence="11">232</strain>
        <tissue evidence="11">Head and thorax</tissue>
    </source>
</reference>
<evidence type="ECO:0000256" key="2">
    <source>
        <dbReference type="ARBA" id="ARBA00022771"/>
    </source>
</evidence>
<dbReference type="InterPro" id="IPR002999">
    <property type="entry name" value="Tudor"/>
</dbReference>
<keyword evidence="1" id="KW-0479">Metal-binding</keyword>
<evidence type="ECO:0000256" key="7">
    <source>
        <dbReference type="SAM" id="MobiDB-lite"/>
    </source>
</evidence>
<dbReference type="GO" id="GO:0003723">
    <property type="term" value="F:RNA binding"/>
    <property type="evidence" value="ECO:0007669"/>
    <property type="project" value="UniProtKB-UniRule"/>
</dbReference>
<keyword evidence="3" id="KW-0862">Zinc</keyword>
<feature type="domain" description="RRM" evidence="8">
    <location>
        <begin position="20"/>
        <end position="90"/>
    </location>
</feature>
<dbReference type="InterPro" id="IPR050621">
    <property type="entry name" value="Tudor_domain_containing"/>
</dbReference>
<name>A0ABD2AZ34_VESMC</name>
<dbReference type="GO" id="GO:0008270">
    <property type="term" value="F:zinc ion binding"/>
    <property type="evidence" value="ECO:0007669"/>
    <property type="project" value="UniProtKB-KW"/>
</dbReference>
<dbReference type="SUPFAM" id="SSF144232">
    <property type="entry name" value="HIT/MYND zinc finger-like"/>
    <property type="match status" value="1"/>
</dbReference>
<dbReference type="Gene3D" id="6.10.140.2220">
    <property type="match status" value="1"/>
</dbReference>
<proteinExistence type="predicted"/>
<dbReference type="AlphaFoldDB" id="A0ABD2AZ34"/>
<dbReference type="Proteomes" id="UP001607303">
    <property type="component" value="Unassembled WGS sequence"/>
</dbReference>
<feature type="compositionally biased region" description="Basic and acidic residues" evidence="7">
    <location>
        <begin position="595"/>
        <end position="606"/>
    </location>
</feature>
<feature type="domain" description="Tudor" evidence="9">
    <location>
        <begin position="1070"/>
        <end position="1128"/>
    </location>
</feature>
<keyword evidence="4 6" id="KW-0694">RNA-binding</keyword>
<dbReference type="Pfam" id="PF01753">
    <property type="entry name" value="zf-MYND"/>
    <property type="match status" value="1"/>
</dbReference>
<dbReference type="Gene3D" id="2.30.30.140">
    <property type="match status" value="3"/>
</dbReference>
<evidence type="ECO:0000256" key="5">
    <source>
        <dbReference type="PROSITE-ProRule" id="PRU00134"/>
    </source>
</evidence>
<dbReference type="PANTHER" id="PTHR22948:SF76">
    <property type="entry name" value="FI20010P1-RELATED"/>
    <property type="match status" value="1"/>
</dbReference>
<dbReference type="Pfam" id="PF00076">
    <property type="entry name" value="RRM_1"/>
    <property type="match status" value="1"/>
</dbReference>